<sequence length="280" mass="32615">MVRRCPARLLDVWRPDTLLPHLREVVFAGQVDFWVRITDEEFNTLELGWLNKLFPFLRRIARHSPLEILRIEDICWLALSPKILNVDFRKSNQLLRTLNAHPQVLYHMLSQISRTEPLFLRGPNLPRGHTGLFLDWLLGQRDTLVIERLRIASKSFRFLECSGLEPTEGPVYQREDRCGPVQIKEREPWNKRSRASGVDGEGNDDEGEDVDSQEVYPKTAHIPREIPPEYLEDFHDPSSVVDYQSEEDEAGKRDMDLSYVFPPWSWSDDYGYANLAAELT</sequence>
<dbReference type="EMBL" id="JANSHE010001426">
    <property type="protein sequence ID" value="KAJ3002741.1"/>
    <property type="molecule type" value="Genomic_DNA"/>
</dbReference>
<dbReference type="Proteomes" id="UP001144978">
    <property type="component" value="Unassembled WGS sequence"/>
</dbReference>
<evidence type="ECO:0000313" key="1">
    <source>
        <dbReference type="EMBL" id="KAJ3002741.1"/>
    </source>
</evidence>
<evidence type="ECO:0000313" key="2">
    <source>
        <dbReference type="Proteomes" id="UP001144978"/>
    </source>
</evidence>
<organism evidence="1 2">
    <name type="scientific">Trametes sanguinea</name>
    <dbReference type="NCBI Taxonomy" id="158606"/>
    <lineage>
        <taxon>Eukaryota</taxon>
        <taxon>Fungi</taxon>
        <taxon>Dikarya</taxon>
        <taxon>Basidiomycota</taxon>
        <taxon>Agaricomycotina</taxon>
        <taxon>Agaricomycetes</taxon>
        <taxon>Polyporales</taxon>
        <taxon>Polyporaceae</taxon>
        <taxon>Trametes</taxon>
    </lineage>
</organism>
<reference evidence="1" key="1">
    <citation type="submission" date="2022-08" db="EMBL/GenBank/DDBJ databases">
        <title>Genome Sequence of Pycnoporus sanguineus.</title>
        <authorList>
            <person name="Buettner E."/>
        </authorList>
    </citation>
    <scope>NUCLEOTIDE SEQUENCE</scope>
    <source>
        <strain evidence="1">CG-C14</strain>
    </source>
</reference>
<accession>A0ACC1PUG6</accession>
<name>A0ACC1PUG6_9APHY</name>
<comment type="caution">
    <text evidence="1">The sequence shown here is derived from an EMBL/GenBank/DDBJ whole genome shotgun (WGS) entry which is preliminary data.</text>
</comment>
<protein>
    <submittedName>
        <fullName evidence="1">Uncharacterized protein</fullName>
    </submittedName>
</protein>
<proteinExistence type="predicted"/>
<gene>
    <name evidence="1" type="ORF">NUW54_g5684</name>
</gene>
<keyword evidence="2" id="KW-1185">Reference proteome</keyword>